<gene>
    <name evidence="2" type="ORF">K239x_42050</name>
</gene>
<dbReference type="EMBL" id="CP036526">
    <property type="protein sequence ID" value="QDT12196.1"/>
    <property type="molecule type" value="Genomic_DNA"/>
</dbReference>
<organism evidence="2 3">
    <name type="scientific">Stieleria marina</name>
    <dbReference type="NCBI Taxonomy" id="1930275"/>
    <lineage>
        <taxon>Bacteria</taxon>
        <taxon>Pseudomonadati</taxon>
        <taxon>Planctomycetota</taxon>
        <taxon>Planctomycetia</taxon>
        <taxon>Pirellulales</taxon>
        <taxon>Pirellulaceae</taxon>
        <taxon>Stieleria</taxon>
    </lineage>
</organism>
<dbReference type="Proteomes" id="UP000319817">
    <property type="component" value="Chromosome"/>
</dbReference>
<proteinExistence type="predicted"/>
<evidence type="ECO:0000313" key="2">
    <source>
        <dbReference type="EMBL" id="QDT12196.1"/>
    </source>
</evidence>
<accession>A0A517NYK0</accession>
<dbReference type="AlphaFoldDB" id="A0A517NYK0"/>
<protein>
    <submittedName>
        <fullName evidence="2">Uncharacterized protein</fullName>
    </submittedName>
</protein>
<feature type="region of interest" description="Disordered" evidence="1">
    <location>
        <begin position="1"/>
        <end position="34"/>
    </location>
</feature>
<name>A0A517NYK0_9BACT</name>
<sequence length="157" mass="17529">MADRIGRATIGTTQHRQIAKATGSPDRKSPVHSNRENQLSQLEMLVEPSFWQELLSIACSAAINSLPPIWIDENLCGLAKESHLRSGCRLNRFFWFRRLIRIDKHFVSRQCAGFVADRLGPSSVCALSNCFANRILGCHLGSRNLCHGSITFHPVTS</sequence>
<evidence type="ECO:0000313" key="3">
    <source>
        <dbReference type="Proteomes" id="UP000319817"/>
    </source>
</evidence>
<evidence type="ECO:0000256" key="1">
    <source>
        <dbReference type="SAM" id="MobiDB-lite"/>
    </source>
</evidence>
<reference evidence="2 3" key="1">
    <citation type="submission" date="2019-02" db="EMBL/GenBank/DDBJ databases">
        <title>Deep-cultivation of Planctomycetes and their phenomic and genomic characterization uncovers novel biology.</title>
        <authorList>
            <person name="Wiegand S."/>
            <person name="Jogler M."/>
            <person name="Boedeker C."/>
            <person name="Pinto D."/>
            <person name="Vollmers J."/>
            <person name="Rivas-Marin E."/>
            <person name="Kohn T."/>
            <person name="Peeters S.H."/>
            <person name="Heuer A."/>
            <person name="Rast P."/>
            <person name="Oberbeckmann S."/>
            <person name="Bunk B."/>
            <person name="Jeske O."/>
            <person name="Meyerdierks A."/>
            <person name="Storesund J.E."/>
            <person name="Kallscheuer N."/>
            <person name="Luecker S."/>
            <person name="Lage O.M."/>
            <person name="Pohl T."/>
            <person name="Merkel B.J."/>
            <person name="Hornburger P."/>
            <person name="Mueller R.-W."/>
            <person name="Bruemmer F."/>
            <person name="Labrenz M."/>
            <person name="Spormann A.M."/>
            <person name="Op den Camp H."/>
            <person name="Overmann J."/>
            <person name="Amann R."/>
            <person name="Jetten M.S.M."/>
            <person name="Mascher T."/>
            <person name="Medema M.H."/>
            <person name="Devos D.P."/>
            <person name="Kaster A.-K."/>
            <person name="Ovreas L."/>
            <person name="Rohde M."/>
            <person name="Galperin M.Y."/>
            <person name="Jogler C."/>
        </authorList>
    </citation>
    <scope>NUCLEOTIDE SEQUENCE [LARGE SCALE GENOMIC DNA]</scope>
    <source>
        <strain evidence="2 3">K23_9</strain>
    </source>
</reference>
<feature type="compositionally biased region" description="Basic and acidic residues" evidence="1">
    <location>
        <begin position="25"/>
        <end position="34"/>
    </location>
</feature>
<keyword evidence="3" id="KW-1185">Reference proteome</keyword>